<evidence type="ECO:0000256" key="5">
    <source>
        <dbReference type="ARBA" id="ARBA00023288"/>
    </source>
</evidence>
<keyword evidence="2" id="KW-0732">Signal</keyword>
<dbReference type="GO" id="GO:0009279">
    <property type="term" value="C:cell outer membrane"/>
    <property type="evidence" value="ECO:0007669"/>
    <property type="project" value="UniProtKB-SubCell"/>
</dbReference>
<dbReference type="Proteomes" id="UP001179121">
    <property type="component" value="Chromosome"/>
</dbReference>
<dbReference type="PROSITE" id="PS51257">
    <property type="entry name" value="PROKAR_LIPOPROTEIN"/>
    <property type="match status" value="1"/>
</dbReference>
<protein>
    <recommendedName>
        <fullName evidence="9">Lipoprotein, TraT related</fullName>
    </recommendedName>
</protein>
<evidence type="ECO:0000256" key="4">
    <source>
        <dbReference type="ARBA" id="ARBA00023139"/>
    </source>
</evidence>
<feature type="transmembrane region" description="Helical" evidence="6">
    <location>
        <begin position="12"/>
        <end position="35"/>
    </location>
</feature>
<evidence type="ECO:0000256" key="1">
    <source>
        <dbReference type="ARBA" id="ARBA00004459"/>
    </source>
</evidence>
<keyword evidence="4" id="KW-0564">Palmitate</keyword>
<dbReference type="RefSeq" id="WP_289271423.1">
    <property type="nucleotide sequence ID" value="NZ_OX365700.1"/>
</dbReference>
<evidence type="ECO:0000313" key="8">
    <source>
        <dbReference type="Proteomes" id="UP001179121"/>
    </source>
</evidence>
<comment type="subcellular location">
    <subcellularLocation>
        <location evidence="1">Cell outer membrane</location>
        <topology evidence="1">Lipid-anchor</topology>
    </subcellularLocation>
</comment>
<evidence type="ECO:0000256" key="3">
    <source>
        <dbReference type="ARBA" id="ARBA00023136"/>
    </source>
</evidence>
<keyword evidence="3 6" id="KW-0472">Membrane</keyword>
<dbReference type="KEGG" id="nti:DNFV4_04444"/>
<organism evidence="7 8">
    <name type="scientific">Nitrospira tepida</name>
    <dbReference type="NCBI Taxonomy" id="2973512"/>
    <lineage>
        <taxon>Bacteria</taxon>
        <taxon>Pseudomonadati</taxon>
        <taxon>Nitrospirota</taxon>
        <taxon>Nitrospiria</taxon>
        <taxon>Nitrospirales</taxon>
        <taxon>Nitrospiraceae</taxon>
        <taxon>Nitrospira</taxon>
    </lineage>
</organism>
<name>A0AA86N3M0_9BACT</name>
<evidence type="ECO:0000256" key="2">
    <source>
        <dbReference type="ARBA" id="ARBA00022729"/>
    </source>
</evidence>
<keyword evidence="8" id="KW-1185">Reference proteome</keyword>
<dbReference type="AlphaFoldDB" id="A0AA86N3M0"/>
<evidence type="ECO:0008006" key="9">
    <source>
        <dbReference type="Google" id="ProtNLM"/>
    </source>
</evidence>
<proteinExistence type="predicted"/>
<gene>
    <name evidence="7" type="ORF">DNFV4_04444</name>
</gene>
<keyword evidence="6" id="KW-0812">Transmembrane</keyword>
<evidence type="ECO:0000256" key="6">
    <source>
        <dbReference type="SAM" id="Phobius"/>
    </source>
</evidence>
<dbReference type="Pfam" id="PF05818">
    <property type="entry name" value="TraT"/>
    <property type="match status" value="1"/>
</dbReference>
<keyword evidence="5" id="KW-0449">Lipoprotein</keyword>
<reference evidence="7" key="1">
    <citation type="submission" date="2022-10" db="EMBL/GenBank/DDBJ databases">
        <authorList>
            <person name="Koch H."/>
        </authorList>
    </citation>
    <scope>NUCLEOTIDE SEQUENCE</scope>
    <source>
        <strain evidence="7">DNF</strain>
    </source>
</reference>
<keyword evidence="6" id="KW-1133">Transmembrane helix</keyword>
<dbReference type="EMBL" id="OX365700">
    <property type="protein sequence ID" value="CAI4034002.1"/>
    <property type="molecule type" value="Genomic_DNA"/>
</dbReference>
<dbReference type="InterPro" id="IPR008874">
    <property type="entry name" value="TraT_complement-R"/>
</dbReference>
<sequence length="242" mass="25594">MADSSDRLAFHVFRFISPFFLIILSVLTVGCSNVIRSGLVNSNTIFLEPSTSRTVYLQPRNVSENQQVNLGVVGQKLAAKGYQLAADPEQANYWIQAKVAYCHKSGQGVKPETVAQSGFGSGISTGGSAVTSVTKGEDLSAMMGGMDMNAIMRMAMSGRGGFGMEPPPEEGVTYLCAADVPITDRRLGKPLGRPAGMPATGGAAPKVQQMRMVGHVLQKDLDVPEATPIVQEKISTGIAGLF</sequence>
<evidence type="ECO:0000313" key="7">
    <source>
        <dbReference type="EMBL" id="CAI4034002.1"/>
    </source>
</evidence>
<accession>A0AA86N3M0</accession>